<evidence type="ECO:0000256" key="4">
    <source>
        <dbReference type="ARBA" id="ARBA00022825"/>
    </source>
</evidence>
<dbReference type="CDD" id="cd04077">
    <property type="entry name" value="Peptidases_S8_PCSK9_ProteinaseK_like"/>
    <property type="match status" value="1"/>
</dbReference>
<dbReference type="Proteomes" id="UP000284842">
    <property type="component" value="Unassembled WGS sequence"/>
</dbReference>
<accession>A0A409YYV8</accession>
<dbReference type="PRINTS" id="PR00723">
    <property type="entry name" value="SUBTILISIN"/>
</dbReference>
<dbReference type="PANTHER" id="PTHR43806:SF11">
    <property type="entry name" value="CEREVISIN-RELATED"/>
    <property type="match status" value="1"/>
</dbReference>
<dbReference type="InterPro" id="IPR036852">
    <property type="entry name" value="Peptidase_S8/S53_dom_sf"/>
</dbReference>
<comment type="caution">
    <text evidence="9">The sequence shown here is derived from an EMBL/GenBank/DDBJ whole genome shotgun (WGS) entry which is preliminary data.</text>
</comment>
<comment type="similarity">
    <text evidence="1 5 6">Belongs to the peptidase S8 family.</text>
</comment>
<evidence type="ECO:0000256" key="6">
    <source>
        <dbReference type="RuleBase" id="RU003355"/>
    </source>
</evidence>
<evidence type="ECO:0000256" key="3">
    <source>
        <dbReference type="ARBA" id="ARBA00022801"/>
    </source>
</evidence>
<dbReference type="InterPro" id="IPR050131">
    <property type="entry name" value="Peptidase_S8_subtilisin-like"/>
</dbReference>
<dbReference type="InterPro" id="IPR023828">
    <property type="entry name" value="Peptidase_S8_Ser-AS"/>
</dbReference>
<sequence length="593" mass="64516">MPRCAAFFLYSVISLLALQCAITARPASGSSLIALKDKGEELLTPNDETSVPVPVQRCPPGLSTGEFIVTAREGHSVTQMLSSMNWNKSEVRSMDIINGFGSAFDTATLGVIQHHPSVSTINEDCMLESTGTILETRTQHHATWGLARLSSTSRLGIKTPIPKNVDLMYRYPSAGWCATVYVVDSGINIHHAEFGGRAEWGATFGKNFTAEDEFVDDSGHGTHVAGIVGSYRFGVAKAVKLVAVKVTGKEKKGNAGSVIEALQWIHQHSQHTKRPSIVNLSFSANAPYPPLDNAVQMLLDSKINVVISAGNDNRDASSFSPARVRGAITVGSITHEDQKVDNSSYGHVVDLFAPGYGIVSTWIGSAKAVNAMSGTSMAAPHVAGLAACFVCLFDDLQDPHKMKAFLLFYALKDVLGGIRTLAAFSFDLTKLHPGSKETEILRKIEVEINRQLSLSAKEFDLWEKGNTKSQKDLEPYLGPFADRSTPGLKRGLTILSSTHLIVDSVTEEGELTTVNAYSKGPNLRKLSMKSKMFHSPYILGKTHMMMRRIVALKFRTRDLFDNNPATKGIVPLNPVEASKLGPIKRWYMPVSPT</sequence>
<dbReference type="PANTHER" id="PTHR43806">
    <property type="entry name" value="PEPTIDASE S8"/>
    <property type="match status" value="1"/>
</dbReference>
<keyword evidence="10" id="KW-1185">Reference proteome</keyword>
<gene>
    <name evidence="9" type="ORF">CVT24_001393</name>
</gene>
<keyword evidence="4 5" id="KW-0720">Serine protease</keyword>
<feature type="active site" description="Charge relay system" evidence="5">
    <location>
        <position position="184"/>
    </location>
</feature>
<dbReference type="InterPro" id="IPR034193">
    <property type="entry name" value="PCSK9_ProteinaseK-like"/>
</dbReference>
<dbReference type="AlphaFoldDB" id="A0A409YYV8"/>
<evidence type="ECO:0000256" key="7">
    <source>
        <dbReference type="SAM" id="SignalP"/>
    </source>
</evidence>
<dbReference type="InterPro" id="IPR015500">
    <property type="entry name" value="Peptidase_S8_subtilisin-rel"/>
</dbReference>
<dbReference type="PROSITE" id="PS00137">
    <property type="entry name" value="SUBTILASE_HIS"/>
    <property type="match status" value="1"/>
</dbReference>
<keyword evidence="2 5" id="KW-0645">Protease</keyword>
<dbReference type="Gene3D" id="3.40.50.200">
    <property type="entry name" value="Peptidase S8/S53 domain"/>
    <property type="match status" value="1"/>
</dbReference>
<dbReference type="GO" id="GO:0006508">
    <property type="term" value="P:proteolysis"/>
    <property type="evidence" value="ECO:0007669"/>
    <property type="project" value="UniProtKB-KW"/>
</dbReference>
<protein>
    <recommendedName>
        <fullName evidence="8">Peptidase S8/S53 domain-containing protein</fullName>
    </recommendedName>
</protein>
<dbReference type="InterPro" id="IPR022398">
    <property type="entry name" value="Peptidase_S8_His-AS"/>
</dbReference>
<dbReference type="PROSITE" id="PS00138">
    <property type="entry name" value="SUBTILASE_SER"/>
    <property type="match status" value="1"/>
</dbReference>
<dbReference type="FunFam" id="3.40.50.200:FF:000007">
    <property type="entry name" value="Subtilisin-like serine protease"/>
    <property type="match status" value="1"/>
</dbReference>
<feature type="domain" description="Peptidase S8/S53" evidence="8">
    <location>
        <begin position="179"/>
        <end position="408"/>
    </location>
</feature>
<feature type="active site" description="Charge relay system" evidence="5">
    <location>
        <position position="220"/>
    </location>
</feature>
<proteinExistence type="inferred from homology"/>
<organism evidence="9 10">
    <name type="scientific">Panaeolus cyanescens</name>
    <dbReference type="NCBI Taxonomy" id="181874"/>
    <lineage>
        <taxon>Eukaryota</taxon>
        <taxon>Fungi</taxon>
        <taxon>Dikarya</taxon>
        <taxon>Basidiomycota</taxon>
        <taxon>Agaricomycotina</taxon>
        <taxon>Agaricomycetes</taxon>
        <taxon>Agaricomycetidae</taxon>
        <taxon>Agaricales</taxon>
        <taxon>Agaricineae</taxon>
        <taxon>Galeropsidaceae</taxon>
        <taxon>Panaeolus</taxon>
    </lineage>
</organism>
<keyword evidence="7" id="KW-0732">Signal</keyword>
<evidence type="ECO:0000256" key="5">
    <source>
        <dbReference type="PROSITE-ProRule" id="PRU01240"/>
    </source>
</evidence>
<evidence type="ECO:0000259" key="8">
    <source>
        <dbReference type="Pfam" id="PF00082"/>
    </source>
</evidence>
<name>A0A409YYV8_9AGAR</name>
<feature type="active site" description="Charge relay system" evidence="5">
    <location>
        <position position="376"/>
    </location>
</feature>
<feature type="chain" id="PRO_5019289404" description="Peptidase S8/S53 domain-containing protein" evidence="7">
    <location>
        <begin position="24"/>
        <end position="593"/>
    </location>
</feature>
<evidence type="ECO:0000256" key="2">
    <source>
        <dbReference type="ARBA" id="ARBA00022670"/>
    </source>
</evidence>
<dbReference type="PROSITE" id="PS00136">
    <property type="entry name" value="SUBTILASE_ASP"/>
    <property type="match status" value="1"/>
</dbReference>
<dbReference type="InterPro" id="IPR000209">
    <property type="entry name" value="Peptidase_S8/S53_dom"/>
</dbReference>
<dbReference type="InterPro" id="IPR023827">
    <property type="entry name" value="Peptidase_S8_Asp-AS"/>
</dbReference>
<evidence type="ECO:0000313" key="10">
    <source>
        <dbReference type="Proteomes" id="UP000284842"/>
    </source>
</evidence>
<keyword evidence="3 5" id="KW-0378">Hydrolase</keyword>
<dbReference type="GO" id="GO:0005615">
    <property type="term" value="C:extracellular space"/>
    <property type="evidence" value="ECO:0007669"/>
    <property type="project" value="TreeGrafter"/>
</dbReference>
<dbReference type="OrthoDB" id="19448at2759"/>
<dbReference type="GO" id="GO:0004252">
    <property type="term" value="F:serine-type endopeptidase activity"/>
    <property type="evidence" value="ECO:0007669"/>
    <property type="project" value="UniProtKB-UniRule"/>
</dbReference>
<reference evidence="9 10" key="1">
    <citation type="journal article" date="2018" name="Evol. Lett.">
        <title>Horizontal gene cluster transfer increased hallucinogenic mushroom diversity.</title>
        <authorList>
            <person name="Reynolds H.T."/>
            <person name="Vijayakumar V."/>
            <person name="Gluck-Thaler E."/>
            <person name="Korotkin H.B."/>
            <person name="Matheny P.B."/>
            <person name="Slot J.C."/>
        </authorList>
    </citation>
    <scope>NUCLEOTIDE SEQUENCE [LARGE SCALE GENOMIC DNA]</scope>
    <source>
        <strain evidence="9 10">2629</strain>
    </source>
</reference>
<dbReference type="InParanoid" id="A0A409YYV8"/>
<feature type="signal peptide" evidence="7">
    <location>
        <begin position="1"/>
        <end position="23"/>
    </location>
</feature>
<dbReference type="Pfam" id="PF00082">
    <property type="entry name" value="Peptidase_S8"/>
    <property type="match status" value="1"/>
</dbReference>
<dbReference type="PROSITE" id="PS51892">
    <property type="entry name" value="SUBTILASE"/>
    <property type="match status" value="1"/>
</dbReference>
<evidence type="ECO:0000256" key="1">
    <source>
        <dbReference type="ARBA" id="ARBA00011073"/>
    </source>
</evidence>
<dbReference type="STRING" id="181874.A0A409YYV8"/>
<dbReference type="EMBL" id="NHTK01000078">
    <property type="protein sequence ID" value="PPR08206.1"/>
    <property type="molecule type" value="Genomic_DNA"/>
</dbReference>
<evidence type="ECO:0000313" key="9">
    <source>
        <dbReference type="EMBL" id="PPR08206.1"/>
    </source>
</evidence>
<dbReference type="SUPFAM" id="SSF52743">
    <property type="entry name" value="Subtilisin-like"/>
    <property type="match status" value="1"/>
</dbReference>